<name>A0A9D1H6U2_9FIRM</name>
<proteinExistence type="predicted"/>
<organism evidence="1 2">
    <name type="scientific">Candidatus Faecivivens stercoripullorum</name>
    <dbReference type="NCBI Taxonomy" id="2840805"/>
    <lineage>
        <taxon>Bacteria</taxon>
        <taxon>Bacillati</taxon>
        <taxon>Bacillota</taxon>
        <taxon>Clostridia</taxon>
        <taxon>Eubacteriales</taxon>
        <taxon>Oscillospiraceae</taxon>
        <taxon>Oscillospiraceae incertae sedis</taxon>
        <taxon>Candidatus Faecivivens</taxon>
    </lineage>
</organism>
<evidence type="ECO:0000313" key="2">
    <source>
        <dbReference type="Proteomes" id="UP000824160"/>
    </source>
</evidence>
<gene>
    <name evidence="1" type="ORF">IAC43_05770</name>
</gene>
<dbReference type="Gene3D" id="3.10.450.150">
    <property type="entry name" value="enterococcus faecalis protein"/>
    <property type="match status" value="1"/>
</dbReference>
<dbReference type="InterPro" id="IPR009303">
    <property type="entry name" value="DUF960"/>
</dbReference>
<reference evidence="1" key="1">
    <citation type="submission" date="2020-10" db="EMBL/GenBank/DDBJ databases">
        <authorList>
            <person name="Gilroy R."/>
        </authorList>
    </citation>
    <scope>NUCLEOTIDE SEQUENCE</scope>
    <source>
        <strain evidence="1">ChiBcec7-5410</strain>
    </source>
</reference>
<evidence type="ECO:0000313" key="1">
    <source>
        <dbReference type="EMBL" id="HIT94673.1"/>
    </source>
</evidence>
<accession>A0A9D1H6U2</accession>
<dbReference type="Proteomes" id="UP000824160">
    <property type="component" value="Unassembled WGS sequence"/>
</dbReference>
<sequence length="94" mass="10875">MFNNPRYITRGIASDLSPILCAILWDCIDQMPGEKDYLQVFKVSTEHSRTVFTHSQEQPPYSRTYRFTVNFGFTGTIFVIDDGDHSTMLLAEEY</sequence>
<protein>
    <submittedName>
        <fullName evidence="1">DUF960 domain-containing protein</fullName>
    </submittedName>
</protein>
<comment type="caution">
    <text evidence="1">The sequence shown here is derived from an EMBL/GenBank/DDBJ whole genome shotgun (WGS) entry which is preliminary data.</text>
</comment>
<dbReference type="AlphaFoldDB" id="A0A9D1H6U2"/>
<dbReference type="EMBL" id="DVLW01000158">
    <property type="protein sequence ID" value="HIT94673.1"/>
    <property type="molecule type" value="Genomic_DNA"/>
</dbReference>
<reference evidence="1" key="2">
    <citation type="journal article" date="2021" name="PeerJ">
        <title>Extensive microbial diversity within the chicken gut microbiome revealed by metagenomics and culture.</title>
        <authorList>
            <person name="Gilroy R."/>
            <person name="Ravi A."/>
            <person name="Getino M."/>
            <person name="Pursley I."/>
            <person name="Horton D.L."/>
            <person name="Alikhan N.F."/>
            <person name="Baker D."/>
            <person name="Gharbi K."/>
            <person name="Hall N."/>
            <person name="Watson M."/>
            <person name="Adriaenssens E.M."/>
            <person name="Foster-Nyarko E."/>
            <person name="Jarju S."/>
            <person name="Secka A."/>
            <person name="Antonio M."/>
            <person name="Oren A."/>
            <person name="Chaudhuri R.R."/>
            <person name="La Ragione R."/>
            <person name="Hildebrand F."/>
            <person name="Pallen M.J."/>
        </authorList>
    </citation>
    <scope>NUCLEOTIDE SEQUENCE</scope>
    <source>
        <strain evidence="1">ChiBcec7-5410</strain>
    </source>
</reference>
<dbReference type="Pfam" id="PF06124">
    <property type="entry name" value="DUF960"/>
    <property type="match status" value="1"/>
</dbReference>